<feature type="transmembrane region" description="Helical" evidence="5">
    <location>
        <begin position="191"/>
        <end position="210"/>
    </location>
</feature>
<dbReference type="InterPro" id="IPR035952">
    <property type="entry name" value="Rhomboid-like_sf"/>
</dbReference>
<feature type="transmembrane region" description="Helical" evidence="5">
    <location>
        <begin position="156"/>
        <end position="179"/>
    </location>
</feature>
<dbReference type="GO" id="GO:0004252">
    <property type="term" value="F:serine-type endopeptidase activity"/>
    <property type="evidence" value="ECO:0007669"/>
    <property type="project" value="InterPro"/>
</dbReference>
<evidence type="ECO:0000256" key="5">
    <source>
        <dbReference type="SAM" id="Phobius"/>
    </source>
</evidence>
<dbReference type="SUPFAM" id="SSF144091">
    <property type="entry name" value="Rhomboid-like"/>
    <property type="match status" value="1"/>
</dbReference>
<evidence type="ECO:0000256" key="3">
    <source>
        <dbReference type="ARBA" id="ARBA00022989"/>
    </source>
</evidence>
<evidence type="ECO:0000256" key="4">
    <source>
        <dbReference type="ARBA" id="ARBA00023136"/>
    </source>
</evidence>
<organism evidence="7 8">
    <name type="scientific">Seleniivibrio woodruffii</name>
    <dbReference type="NCBI Taxonomy" id="1078050"/>
    <lineage>
        <taxon>Bacteria</taxon>
        <taxon>Pseudomonadati</taxon>
        <taxon>Deferribacterota</taxon>
        <taxon>Deferribacteres</taxon>
        <taxon>Deferribacterales</taxon>
        <taxon>Geovibrionaceae</taxon>
        <taxon>Seleniivibrio</taxon>
    </lineage>
</organism>
<evidence type="ECO:0000256" key="2">
    <source>
        <dbReference type="ARBA" id="ARBA00022692"/>
    </source>
</evidence>
<dbReference type="Proteomes" id="UP000294614">
    <property type="component" value="Unassembled WGS sequence"/>
</dbReference>
<dbReference type="InterPro" id="IPR022764">
    <property type="entry name" value="Peptidase_S54_rhomboid_dom"/>
</dbReference>
<evidence type="ECO:0000313" key="7">
    <source>
        <dbReference type="EMBL" id="TCK62480.1"/>
    </source>
</evidence>
<reference evidence="7 8" key="1">
    <citation type="submission" date="2019-03" db="EMBL/GenBank/DDBJ databases">
        <title>Genomic Encyclopedia of Type Strains, Phase IV (KMG-IV): sequencing the most valuable type-strain genomes for metagenomic binning, comparative biology and taxonomic classification.</title>
        <authorList>
            <person name="Goeker M."/>
        </authorList>
    </citation>
    <scope>NUCLEOTIDE SEQUENCE [LARGE SCALE GENOMIC DNA]</scope>
    <source>
        <strain evidence="7 8">DSM 24984</strain>
    </source>
</reference>
<sequence>MFPLSDSFKTGIFPVVTLGIILINVFVFWIMYMGVNAQPNYFIGHYGLIPRELFMPSEVLPFSEKMQSVIAHMFMHGGFMHIFGNMYFLYIFGDNVEERMGHFGFALMYLVFGLAAAGVQVFTDPASGIPMVGASGALAGVMGAYWVFFPRSHIRTLILFPFSVINIPAFIYLFLWLGLQFFGLLGGGSSIAFMAHIGGFLAGVLSALIYKSVGTAPRRRYQRY</sequence>
<dbReference type="Gene3D" id="1.20.1540.10">
    <property type="entry name" value="Rhomboid-like"/>
    <property type="match status" value="1"/>
</dbReference>
<comment type="subcellular location">
    <subcellularLocation>
        <location evidence="1">Membrane</location>
        <topology evidence="1">Multi-pass membrane protein</topology>
    </subcellularLocation>
</comment>
<feature type="transmembrane region" description="Helical" evidence="5">
    <location>
        <begin position="103"/>
        <end position="122"/>
    </location>
</feature>
<dbReference type="Pfam" id="PF01694">
    <property type="entry name" value="Rhomboid"/>
    <property type="match status" value="1"/>
</dbReference>
<dbReference type="GO" id="GO:0016020">
    <property type="term" value="C:membrane"/>
    <property type="evidence" value="ECO:0007669"/>
    <property type="project" value="UniProtKB-SubCell"/>
</dbReference>
<keyword evidence="7" id="KW-0645">Protease</keyword>
<dbReference type="AlphaFoldDB" id="A0A4R1KEH1"/>
<dbReference type="PANTHER" id="PTHR43066">
    <property type="entry name" value="RHOMBOID-RELATED PROTEIN"/>
    <property type="match status" value="1"/>
</dbReference>
<accession>A0A4R1KEH1</accession>
<protein>
    <submittedName>
        <fullName evidence="7">Membrane associated rhomboid family serine protease</fullName>
    </submittedName>
</protein>
<name>A0A4R1KEH1_9BACT</name>
<dbReference type="GO" id="GO:0006508">
    <property type="term" value="P:proteolysis"/>
    <property type="evidence" value="ECO:0007669"/>
    <property type="project" value="UniProtKB-KW"/>
</dbReference>
<dbReference type="EMBL" id="SMGG01000003">
    <property type="protein sequence ID" value="TCK62480.1"/>
    <property type="molecule type" value="Genomic_DNA"/>
</dbReference>
<dbReference type="PANTHER" id="PTHR43066:SF11">
    <property type="entry name" value="PEPTIDASE S54 RHOMBOID DOMAIN-CONTAINING PROTEIN"/>
    <property type="match status" value="1"/>
</dbReference>
<evidence type="ECO:0000313" key="8">
    <source>
        <dbReference type="Proteomes" id="UP000294614"/>
    </source>
</evidence>
<keyword evidence="3 5" id="KW-1133">Transmembrane helix</keyword>
<dbReference type="OrthoDB" id="9778341at2"/>
<feature type="transmembrane region" description="Helical" evidence="5">
    <location>
        <begin position="12"/>
        <end position="32"/>
    </location>
</feature>
<feature type="domain" description="Peptidase S54 rhomboid" evidence="6">
    <location>
        <begin position="66"/>
        <end position="210"/>
    </location>
</feature>
<evidence type="ECO:0000256" key="1">
    <source>
        <dbReference type="ARBA" id="ARBA00004141"/>
    </source>
</evidence>
<feature type="transmembrane region" description="Helical" evidence="5">
    <location>
        <begin position="128"/>
        <end position="149"/>
    </location>
</feature>
<proteinExistence type="predicted"/>
<keyword evidence="2 5" id="KW-0812">Transmembrane</keyword>
<keyword evidence="7" id="KW-0378">Hydrolase</keyword>
<keyword evidence="4 5" id="KW-0472">Membrane</keyword>
<evidence type="ECO:0000259" key="6">
    <source>
        <dbReference type="Pfam" id="PF01694"/>
    </source>
</evidence>
<gene>
    <name evidence="7" type="ORF">C8D98_1006</name>
</gene>
<keyword evidence="8" id="KW-1185">Reference proteome</keyword>
<comment type="caution">
    <text evidence="7">The sequence shown here is derived from an EMBL/GenBank/DDBJ whole genome shotgun (WGS) entry which is preliminary data.</text>
</comment>
<feature type="transmembrane region" description="Helical" evidence="5">
    <location>
        <begin position="69"/>
        <end position="91"/>
    </location>
</feature>